<dbReference type="Proteomes" id="UP000051913">
    <property type="component" value="Unassembled WGS sequence"/>
</dbReference>
<dbReference type="EMBL" id="LLXX01000106">
    <property type="protein sequence ID" value="KRR06548.1"/>
    <property type="molecule type" value="Genomic_DNA"/>
</dbReference>
<gene>
    <name evidence="2" type="ORF">CP49_26775</name>
</gene>
<name>A0A0R3LFH9_9BRAD</name>
<feature type="compositionally biased region" description="Basic and acidic residues" evidence="1">
    <location>
        <begin position="22"/>
        <end position="87"/>
    </location>
</feature>
<dbReference type="AlphaFoldDB" id="A0A0R3LFH9"/>
<protein>
    <submittedName>
        <fullName evidence="2">Uncharacterized protein</fullName>
    </submittedName>
</protein>
<organism evidence="2 3">
    <name type="scientific">Bradyrhizobium valentinum</name>
    <dbReference type="NCBI Taxonomy" id="1518501"/>
    <lineage>
        <taxon>Bacteria</taxon>
        <taxon>Pseudomonadati</taxon>
        <taxon>Pseudomonadota</taxon>
        <taxon>Alphaproteobacteria</taxon>
        <taxon>Hyphomicrobiales</taxon>
        <taxon>Nitrobacteraceae</taxon>
        <taxon>Bradyrhizobium</taxon>
    </lineage>
</organism>
<sequence length="159" mass="17261">MSILSWVTSIFGLVKIPGIGVPREEGNPTTLDDRGSGEYSKWNDDRKGREDYSKHDGGWKDAKNDDCQPQKDYCDPKPSDDGSKGDTYRNPGEALARFDFSHGDFGAHGPDHSGDMQAALASMSSDDALEYAIGQMGSTDHVDVGHFHVPADTSHDTDA</sequence>
<proteinExistence type="predicted"/>
<keyword evidence="3" id="KW-1185">Reference proteome</keyword>
<evidence type="ECO:0000313" key="3">
    <source>
        <dbReference type="Proteomes" id="UP000051913"/>
    </source>
</evidence>
<evidence type="ECO:0000256" key="1">
    <source>
        <dbReference type="SAM" id="MobiDB-lite"/>
    </source>
</evidence>
<evidence type="ECO:0000313" key="2">
    <source>
        <dbReference type="EMBL" id="KRR06548.1"/>
    </source>
</evidence>
<dbReference type="STRING" id="1518501.CQ10_28485"/>
<accession>A0A0R3LFH9</accession>
<dbReference type="RefSeq" id="WP_057851236.1">
    <property type="nucleotide sequence ID" value="NZ_LLXX01000106.1"/>
</dbReference>
<feature type="region of interest" description="Disordered" evidence="1">
    <location>
        <begin position="140"/>
        <end position="159"/>
    </location>
</feature>
<comment type="caution">
    <text evidence="2">The sequence shown here is derived from an EMBL/GenBank/DDBJ whole genome shotgun (WGS) entry which is preliminary data.</text>
</comment>
<feature type="region of interest" description="Disordered" evidence="1">
    <location>
        <begin position="17"/>
        <end position="93"/>
    </location>
</feature>
<reference evidence="2 3" key="1">
    <citation type="submission" date="2014-03" db="EMBL/GenBank/DDBJ databases">
        <title>Bradyrhizobium valentinum sp. nov., isolated from effective nodules of Lupinus mariae-josephae, a lupine endemic of basic-lime soils in Eastern Spain.</title>
        <authorList>
            <person name="Duran D."/>
            <person name="Rey L."/>
            <person name="Navarro A."/>
            <person name="Busquets A."/>
            <person name="Imperial J."/>
            <person name="Ruiz-Argueso T."/>
        </authorList>
    </citation>
    <scope>NUCLEOTIDE SEQUENCE [LARGE SCALE GENOMIC DNA]</scope>
    <source>
        <strain evidence="2 3">LmjM3</strain>
    </source>
</reference>